<dbReference type="AlphaFoldDB" id="A0A317MTJ4"/>
<comment type="caution">
    <text evidence="1">The sequence shown here is derived from an EMBL/GenBank/DDBJ whole genome shotgun (WGS) entry which is preliminary data.</text>
</comment>
<reference evidence="1 2" key="1">
    <citation type="submission" date="2018-05" db="EMBL/GenBank/DDBJ databases">
        <title>Genomic Encyclopedia of Type Strains, Phase IV (KMG-IV): sequencing the most valuable type-strain genomes for metagenomic binning, comparative biology and taxonomic classification.</title>
        <authorList>
            <person name="Goeker M."/>
        </authorList>
    </citation>
    <scope>NUCLEOTIDE SEQUENCE [LARGE SCALE GENOMIC DNA]</scope>
    <source>
        <strain evidence="1 2">DSM 23606</strain>
    </source>
</reference>
<dbReference type="Proteomes" id="UP000246569">
    <property type="component" value="Unassembled WGS sequence"/>
</dbReference>
<proteinExistence type="predicted"/>
<protein>
    <submittedName>
        <fullName evidence="1">Uncharacterized protein</fullName>
    </submittedName>
</protein>
<name>A0A317MTJ4_9GAMM</name>
<dbReference type="EMBL" id="QGTJ01000007">
    <property type="protein sequence ID" value="PWV60654.1"/>
    <property type="molecule type" value="Genomic_DNA"/>
</dbReference>
<evidence type="ECO:0000313" key="1">
    <source>
        <dbReference type="EMBL" id="PWV60654.1"/>
    </source>
</evidence>
<sequence length="180" mass="19887">MSSAEASVLNCADIGFFALSVLLDRFGLRIECVTDGEVIPGSWFGDREAGLIGDRLYLRADTPVHSALHEACHWICMDDERRAALHTDAGGDEPEECATCYLQLLLAAYLPGFGFERALADMDAWGYSFRLGSARAWFNEDAADARDWLLRHGLIDSAGQVLWQVRREPVNPVRPTDAAV</sequence>
<organism evidence="1 2">
    <name type="scientific">Plasticicumulans acidivorans</name>
    <dbReference type="NCBI Taxonomy" id="886464"/>
    <lineage>
        <taxon>Bacteria</taxon>
        <taxon>Pseudomonadati</taxon>
        <taxon>Pseudomonadota</taxon>
        <taxon>Gammaproteobacteria</taxon>
        <taxon>Candidatus Competibacteraceae</taxon>
        <taxon>Plasticicumulans</taxon>
    </lineage>
</organism>
<accession>A0A317MTJ4</accession>
<evidence type="ECO:0000313" key="2">
    <source>
        <dbReference type="Proteomes" id="UP000246569"/>
    </source>
</evidence>
<keyword evidence="2" id="KW-1185">Reference proteome</keyword>
<gene>
    <name evidence="1" type="ORF">C7443_107229</name>
</gene>